<name>A6DMW8_9BACT</name>
<dbReference type="Pfam" id="PF07627">
    <property type="entry name" value="PSCyt3"/>
    <property type="match status" value="1"/>
</dbReference>
<feature type="domain" description="Cytochrome C Planctomycete-type" evidence="6">
    <location>
        <begin position="41"/>
        <end position="85"/>
    </location>
</feature>
<dbReference type="InterPro" id="IPR013042">
    <property type="entry name" value="DUF1592"/>
</dbReference>
<organism evidence="7 8">
    <name type="scientific">Lentisphaera araneosa HTCC2155</name>
    <dbReference type="NCBI Taxonomy" id="313628"/>
    <lineage>
        <taxon>Bacteria</taxon>
        <taxon>Pseudomonadati</taxon>
        <taxon>Lentisphaerota</taxon>
        <taxon>Lentisphaeria</taxon>
        <taxon>Lentisphaerales</taxon>
        <taxon>Lentisphaeraceae</taxon>
        <taxon>Lentisphaera</taxon>
    </lineage>
</organism>
<gene>
    <name evidence="7" type="ORF">LNTAR_07164</name>
</gene>
<dbReference type="Pfam" id="PF07624">
    <property type="entry name" value="PSD2"/>
    <property type="match status" value="1"/>
</dbReference>
<protein>
    <recommendedName>
        <fullName evidence="9">Cytochrome c domain-containing protein</fullName>
    </recommendedName>
</protein>
<evidence type="ECO:0000256" key="1">
    <source>
        <dbReference type="SAM" id="Coils"/>
    </source>
</evidence>
<dbReference type="EMBL" id="ABCK01000012">
    <property type="protein sequence ID" value="EDM27004.1"/>
    <property type="molecule type" value="Genomic_DNA"/>
</dbReference>
<dbReference type="AlphaFoldDB" id="A6DMW8"/>
<keyword evidence="1" id="KW-0175">Coiled coil</keyword>
<dbReference type="InterPro" id="IPR013039">
    <property type="entry name" value="DUF1588"/>
</dbReference>
<evidence type="ECO:0000259" key="4">
    <source>
        <dbReference type="Pfam" id="PF07627"/>
    </source>
</evidence>
<feature type="domain" description="DUF1585" evidence="3">
    <location>
        <begin position="743"/>
        <end position="811"/>
    </location>
</feature>
<dbReference type="Proteomes" id="UP000004947">
    <property type="component" value="Unassembled WGS sequence"/>
</dbReference>
<proteinExistence type="predicted"/>
<sequence length="815" mass="93134">MYFKIIRSSILIVSLSLGHTIFATDKTDFDSFVTPFLEKYCIDCHDDVDQEGGVALHDLKAVTPENAALWMRTWEQVALKQMPPKKRKASKQPSLEERFQLSNWITGEMELAMKDHGGFSAHQSAAKGNHLDHDLLFGKLEAKPEPGSSPARIWRLSPQEHMNRLNDLINAIPEYDPQYPGRRSHGDPIPPDKYGDAKVYYSLDRIVGHIGGFVAYETAVRSFPSVMTLKSAHGLKNYSNQYSVNGSEVAQISTVAKDIIHYMAFGPDALPHQYVDSKKEVAKEHLNPDFRGLPKSLFYKKEMTRPLSPVYSLLNKDDEWNDDKLREAIYFLYRALTFKDPKESESNEYLDILKNTIASLGKKDGLILGLTPIFLDRDALYRTELADYGTPDEYGRVMLQGEELLLAINAALAYVEPDAGLREALKAGKLKTVDDVRREVKRLLDDESFRKPKITQFFREYFDYDYAIKIDKDKNAVNKAGGTLAKRNYQSSVIGQVVATDRLIQLIVEEDTEVLKNLLTTNRVILDPEKDWRQFSVLEVEKEEREQFKLELKKAKEEREKAKKVLVDPKTGAGFFSQGQKKPIRMVFPTPKGFLNSLELPGRKIETIVSNKRNNILTTLPKEQRMGILTQPSWLISHSDAMDNHAILRGLWVRQRLLGGAVPEVPITVDAQLPDRPDHTLRQRMHVTREKECWTCHQKMDPLGLPFETFNHIGRFVEFDHGKKVDATGEIIYSGDPELDGPVENAFEMIERLAKSERVEQVFVRYAFRFWMGRNETLADAQTLQEAHRAYRESGGSMKALILYLLSSDAFLYRK</sequence>
<evidence type="ECO:0000313" key="8">
    <source>
        <dbReference type="Proteomes" id="UP000004947"/>
    </source>
</evidence>
<accession>A6DMW8</accession>
<keyword evidence="8" id="KW-1185">Reference proteome</keyword>
<comment type="caution">
    <text evidence="7">The sequence shown here is derived from an EMBL/GenBank/DDBJ whole genome shotgun (WGS) entry which is preliminary data.</text>
</comment>
<dbReference type="InterPro" id="IPR011429">
    <property type="entry name" value="Cyt_c_Planctomycete-type"/>
</dbReference>
<dbReference type="STRING" id="313628.LNTAR_07164"/>
<reference evidence="7 8" key="1">
    <citation type="journal article" date="2010" name="J. Bacteriol.">
        <title>Genome sequence of Lentisphaera araneosa HTCC2155T, the type species of the order Lentisphaerales in the phylum Lentisphaerae.</title>
        <authorList>
            <person name="Thrash J.C."/>
            <person name="Cho J.C."/>
            <person name="Vergin K.L."/>
            <person name="Morris R.M."/>
            <person name="Giovannoni S.J."/>
        </authorList>
    </citation>
    <scope>NUCLEOTIDE SEQUENCE [LARGE SCALE GENOMIC DNA]</scope>
    <source>
        <strain evidence="7 8">HTCC2155</strain>
    </source>
</reference>
<feature type="coiled-coil region" evidence="1">
    <location>
        <begin position="538"/>
        <end position="565"/>
    </location>
</feature>
<feature type="domain" description="DUF1592" evidence="5">
    <location>
        <begin position="411"/>
        <end position="527"/>
    </location>
</feature>
<feature type="signal peptide" evidence="2">
    <location>
        <begin position="1"/>
        <end position="23"/>
    </location>
</feature>
<evidence type="ECO:0000259" key="3">
    <source>
        <dbReference type="Pfam" id="PF07624"/>
    </source>
</evidence>
<evidence type="ECO:0000256" key="2">
    <source>
        <dbReference type="SAM" id="SignalP"/>
    </source>
</evidence>
<dbReference type="Pfam" id="PF07635">
    <property type="entry name" value="PSCyt1"/>
    <property type="match status" value="1"/>
</dbReference>
<evidence type="ECO:0000313" key="7">
    <source>
        <dbReference type="EMBL" id="EDM27004.1"/>
    </source>
</evidence>
<feature type="domain" description="DUF1588" evidence="4">
    <location>
        <begin position="625"/>
        <end position="716"/>
    </location>
</feature>
<evidence type="ECO:0000259" key="6">
    <source>
        <dbReference type="Pfam" id="PF07635"/>
    </source>
</evidence>
<dbReference type="eggNOG" id="COG3748">
    <property type="taxonomic scope" value="Bacteria"/>
</dbReference>
<evidence type="ECO:0008006" key="9">
    <source>
        <dbReference type="Google" id="ProtNLM"/>
    </source>
</evidence>
<feature type="chain" id="PRO_5002692382" description="Cytochrome c domain-containing protein" evidence="2">
    <location>
        <begin position="24"/>
        <end position="815"/>
    </location>
</feature>
<dbReference type="RefSeq" id="WP_007279211.1">
    <property type="nucleotide sequence ID" value="NZ_ABCK01000012.1"/>
</dbReference>
<dbReference type="Pfam" id="PF07631">
    <property type="entry name" value="PSD4"/>
    <property type="match status" value="1"/>
</dbReference>
<keyword evidence="2" id="KW-0732">Signal</keyword>
<dbReference type="InterPro" id="IPR011478">
    <property type="entry name" value="DUF1585"/>
</dbReference>
<evidence type="ECO:0000259" key="5">
    <source>
        <dbReference type="Pfam" id="PF07631"/>
    </source>
</evidence>